<evidence type="ECO:0000313" key="2">
    <source>
        <dbReference type="Proteomes" id="UP000050836"/>
    </source>
</evidence>
<reference evidence="1 2" key="1">
    <citation type="submission" date="2015-10" db="EMBL/GenBank/DDBJ databases">
        <title>Genome sequencing and analysis of members of genus Stenotrophomonas.</title>
        <authorList>
            <person name="Patil P.P."/>
            <person name="Midha S."/>
            <person name="Patil P.B."/>
        </authorList>
    </citation>
    <scope>NUCLEOTIDE SEQUENCE [LARGE SCALE GENOMIC DNA]</scope>
    <source>
        <strain evidence="1 2">JCM 9942</strain>
    </source>
</reference>
<evidence type="ECO:0000313" key="1">
    <source>
        <dbReference type="EMBL" id="KRG38082.1"/>
    </source>
</evidence>
<sequence>MTTPNLGLETVPANSLQPSVPINDALQVIDALLQLAVEDKDLSAPPATVPGDVGKRWIVGAAPTGAWGGKAGQIALCTGAGLWRFIPARAGFRAFVIDEGIDYRFSAGAWAPI</sequence>
<keyword evidence="2" id="KW-1185">Reference proteome</keyword>
<protein>
    <recommendedName>
        <fullName evidence="3">DUF2793 domain-containing protein</fullName>
    </recommendedName>
</protein>
<proteinExistence type="predicted"/>
<dbReference type="AlphaFoldDB" id="A0A0R0A6C7"/>
<dbReference type="Pfam" id="PF10983">
    <property type="entry name" value="DUF2793"/>
    <property type="match status" value="1"/>
</dbReference>
<name>A0A0R0A6C7_9GAMM</name>
<dbReference type="Proteomes" id="UP000050836">
    <property type="component" value="Unassembled WGS sequence"/>
</dbReference>
<gene>
    <name evidence="1" type="ORF">ARC78_15805</name>
</gene>
<dbReference type="OrthoDB" id="564699at2"/>
<dbReference type="EMBL" id="LLXS01000064">
    <property type="protein sequence ID" value="KRG38082.1"/>
    <property type="molecule type" value="Genomic_DNA"/>
</dbReference>
<evidence type="ECO:0008006" key="3">
    <source>
        <dbReference type="Google" id="ProtNLM"/>
    </source>
</evidence>
<dbReference type="RefSeq" id="WP_054659910.1">
    <property type="nucleotide sequence ID" value="NZ_BAZI01000257.1"/>
</dbReference>
<accession>A0A0R0A6C7</accession>
<organism evidence="1 2">
    <name type="scientific">Stenotrophomonas pictorum JCM 9942</name>
    <dbReference type="NCBI Taxonomy" id="1236960"/>
    <lineage>
        <taxon>Bacteria</taxon>
        <taxon>Pseudomonadati</taxon>
        <taxon>Pseudomonadota</taxon>
        <taxon>Gammaproteobacteria</taxon>
        <taxon>Lysobacterales</taxon>
        <taxon>Lysobacteraceae</taxon>
        <taxon>Stenotrophomonas</taxon>
    </lineage>
</organism>
<dbReference type="InterPro" id="IPR021251">
    <property type="entry name" value="DUF2793"/>
</dbReference>
<comment type="caution">
    <text evidence="1">The sequence shown here is derived from an EMBL/GenBank/DDBJ whole genome shotgun (WGS) entry which is preliminary data.</text>
</comment>